<dbReference type="InterPro" id="IPR041522">
    <property type="entry name" value="CdaR_GGDEF"/>
</dbReference>
<feature type="region of interest" description="Disordered" evidence="2">
    <location>
        <begin position="1"/>
        <end position="40"/>
    </location>
</feature>
<feature type="domain" description="RsbT co-antagonist protein RsbRD N-terminal" evidence="4">
    <location>
        <begin position="50"/>
        <end position="193"/>
    </location>
</feature>
<name>A0ABU4VK92_9ACTN</name>
<comment type="similarity">
    <text evidence="1">Belongs to the CdaR family.</text>
</comment>
<dbReference type="Pfam" id="PF17853">
    <property type="entry name" value="GGDEF_2"/>
    <property type="match status" value="1"/>
</dbReference>
<dbReference type="EMBL" id="JAXAVX010000004">
    <property type="protein sequence ID" value="MDX8151890.1"/>
    <property type="molecule type" value="Genomic_DNA"/>
</dbReference>
<evidence type="ECO:0000256" key="2">
    <source>
        <dbReference type="SAM" id="MobiDB-lite"/>
    </source>
</evidence>
<dbReference type="RefSeq" id="WP_319954045.1">
    <property type="nucleotide sequence ID" value="NZ_JAXAVX010000004.1"/>
</dbReference>
<evidence type="ECO:0000256" key="1">
    <source>
        <dbReference type="ARBA" id="ARBA00006754"/>
    </source>
</evidence>
<dbReference type="InterPro" id="IPR025751">
    <property type="entry name" value="RsbRD_N_dom"/>
</dbReference>
<dbReference type="Gene3D" id="1.10.10.2840">
    <property type="entry name" value="PucR C-terminal helix-turn-helix domain"/>
    <property type="match status" value="1"/>
</dbReference>
<dbReference type="PANTHER" id="PTHR33744">
    <property type="entry name" value="CARBOHYDRATE DIACID REGULATOR"/>
    <property type="match status" value="1"/>
</dbReference>
<gene>
    <name evidence="6" type="ORF">SK069_09830</name>
</gene>
<evidence type="ECO:0000259" key="4">
    <source>
        <dbReference type="Pfam" id="PF14361"/>
    </source>
</evidence>
<dbReference type="InterPro" id="IPR051448">
    <property type="entry name" value="CdaR-like_regulators"/>
</dbReference>
<dbReference type="Pfam" id="PF13556">
    <property type="entry name" value="HTH_30"/>
    <property type="match status" value="1"/>
</dbReference>
<reference evidence="6 7" key="1">
    <citation type="submission" date="2023-11" db="EMBL/GenBank/DDBJ databases">
        <authorList>
            <person name="Xu M."/>
            <person name="Jiang T."/>
        </authorList>
    </citation>
    <scope>NUCLEOTIDE SEQUENCE [LARGE SCALE GENOMIC DNA]</scope>
    <source>
        <strain evidence="6 7">SD</strain>
    </source>
</reference>
<dbReference type="Proteomes" id="UP001277761">
    <property type="component" value="Unassembled WGS sequence"/>
</dbReference>
<dbReference type="Pfam" id="PF14361">
    <property type="entry name" value="RsbRD_N"/>
    <property type="match status" value="1"/>
</dbReference>
<evidence type="ECO:0000259" key="3">
    <source>
        <dbReference type="Pfam" id="PF13556"/>
    </source>
</evidence>
<accession>A0ABU4VK92</accession>
<proteinExistence type="inferred from homology"/>
<evidence type="ECO:0000313" key="6">
    <source>
        <dbReference type="EMBL" id="MDX8151890.1"/>
    </source>
</evidence>
<keyword evidence="7" id="KW-1185">Reference proteome</keyword>
<sequence>MATSLPAGLRPPTSSRASVAWLRPVPDGPPPAEGPSPRTRALASTVDGTALATAVVGTILDEVFPDRRDDLAFRDALGSCVGENVAAILDLLRGQTTLGAMEPHRALRFADLAAELHIPVSVLERTYWVGVARLWQAWLDVVVADRPEPDALQGLLGGPTAVVFAYVDRVLSAVIPRYHRRRDELARRSDHLRRETLETIVDGHGEADPDALEAWERTLGYRLRGAHLALVVDLDADRSLPALVGELRTASRATASVCRQEGARSWTIWLGHPEGFEEDRLAALRRRLEQLVVRVAVGEPGTRLTGFRRSREQALQAARVQRAVGGLEDGTPISWYADVRLESLLLADETAARRYVAEELGPLAADDERCERIRDTLLAWLGSGSQAAAAATLGLHENTVRHRIRQAEALLPDVLAQRRTELQVALRLARVLGA</sequence>
<dbReference type="InterPro" id="IPR025736">
    <property type="entry name" value="PucR_C-HTH_dom"/>
</dbReference>
<evidence type="ECO:0000313" key="7">
    <source>
        <dbReference type="Proteomes" id="UP001277761"/>
    </source>
</evidence>
<protein>
    <submittedName>
        <fullName evidence="6">Helix-turn-helix domain-containing protein</fullName>
    </submittedName>
</protein>
<organism evidence="6 7">
    <name type="scientific">Patulibacter brassicae</name>
    <dbReference type="NCBI Taxonomy" id="1705717"/>
    <lineage>
        <taxon>Bacteria</taxon>
        <taxon>Bacillati</taxon>
        <taxon>Actinomycetota</taxon>
        <taxon>Thermoleophilia</taxon>
        <taxon>Solirubrobacterales</taxon>
        <taxon>Patulibacteraceae</taxon>
        <taxon>Patulibacter</taxon>
    </lineage>
</organism>
<evidence type="ECO:0000259" key="5">
    <source>
        <dbReference type="Pfam" id="PF17853"/>
    </source>
</evidence>
<dbReference type="InterPro" id="IPR042070">
    <property type="entry name" value="PucR_C-HTH_sf"/>
</dbReference>
<comment type="caution">
    <text evidence="6">The sequence shown here is derived from an EMBL/GenBank/DDBJ whole genome shotgun (WGS) entry which is preliminary data.</text>
</comment>
<feature type="domain" description="CdaR GGDEF-like" evidence="5">
    <location>
        <begin position="205"/>
        <end position="320"/>
    </location>
</feature>
<feature type="domain" description="PucR C-terminal helix-turn-helix" evidence="3">
    <location>
        <begin position="375"/>
        <end position="428"/>
    </location>
</feature>
<dbReference type="PANTHER" id="PTHR33744:SF1">
    <property type="entry name" value="DNA-BINDING TRANSCRIPTIONAL ACTIVATOR ADER"/>
    <property type="match status" value="1"/>
</dbReference>